<accession>A0A9R1XG83</accession>
<keyword evidence="3" id="KW-0238">DNA-binding</keyword>
<dbReference type="Gene3D" id="2.40.330.10">
    <property type="entry name" value="DNA-binding pseudobarrel domain"/>
    <property type="match status" value="1"/>
</dbReference>
<dbReference type="PANTHER" id="PTHR31541:SF60">
    <property type="entry name" value="TF-B3 DOMAIN-CONTAINING PROTEIN"/>
    <property type="match status" value="1"/>
</dbReference>
<gene>
    <name evidence="7" type="ORF">LSAT_V11C400165430</name>
</gene>
<evidence type="ECO:0000256" key="2">
    <source>
        <dbReference type="ARBA" id="ARBA00023015"/>
    </source>
</evidence>
<dbReference type="Pfam" id="PF03822">
    <property type="entry name" value="NAF"/>
    <property type="match status" value="1"/>
</dbReference>
<dbReference type="Gene3D" id="1.10.510.10">
    <property type="entry name" value="Transferase(Phosphotransferase) domain 1"/>
    <property type="match status" value="1"/>
</dbReference>
<dbReference type="AlphaFoldDB" id="A0A9R1XG83"/>
<reference evidence="7 8" key="1">
    <citation type="journal article" date="2017" name="Nat. Commun.">
        <title>Genome assembly with in vitro proximity ligation data and whole-genome triplication in lettuce.</title>
        <authorList>
            <person name="Reyes-Chin-Wo S."/>
            <person name="Wang Z."/>
            <person name="Yang X."/>
            <person name="Kozik A."/>
            <person name="Arikit S."/>
            <person name="Song C."/>
            <person name="Xia L."/>
            <person name="Froenicke L."/>
            <person name="Lavelle D.O."/>
            <person name="Truco M.J."/>
            <person name="Xia R."/>
            <person name="Zhu S."/>
            <person name="Xu C."/>
            <person name="Xu H."/>
            <person name="Xu X."/>
            <person name="Cox K."/>
            <person name="Korf I."/>
            <person name="Meyers B.C."/>
            <person name="Michelmore R.W."/>
        </authorList>
    </citation>
    <scope>NUCLEOTIDE SEQUENCE [LARGE SCALE GENOMIC DNA]</scope>
    <source>
        <strain evidence="8">cv. Salinas</strain>
        <tissue evidence="7">Seedlings</tissue>
    </source>
</reference>
<dbReference type="Proteomes" id="UP000235145">
    <property type="component" value="Unassembled WGS sequence"/>
</dbReference>
<evidence type="ECO:0000313" key="7">
    <source>
        <dbReference type="EMBL" id="KAJ0211434.1"/>
    </source>
</evidence>
<sequence>MSHSIAAPIVDLIHTSFSQLLISTPTTKVRPPKPISNNTTFFNAGILPRKCRRPSLNLHHTPVYLPFDDRNLVVIYQKICKGDVQMHKWMTPGAQSLIKRILDPNPKTRIIMIDIKAVENQELPTHVNAFELIGMSWSLDLLGFFEKEHNNSEVPTKNEKEDLENGKEFEGKLWGPRLEMHKKPMMLKMWHMNSTSNYVLKTEWNRFVKANEKDLEINKKIQVWSFRREEKLCFAIACLDRDVDGQNDAAAAPII</sequence>
<dbReference type="Pfam" id="PF03754">
    <property type="entry name" value="At2g31720-like"/>
    <property type="match status" value="1"/>
</dbReference>
<dbReference type="GO" id="GO:0005634">
    <property type="term" value="C:nucleus"/>
    <property type="evidence" value="ECO:0007669"/>
    <property type="project" value="UniProtKB-SubCell"/>
</dbReference>
<dbReference type="GO" id="GO:0007165">
    <property type="term" value="P:signal transduction"/>
    <property type="evidence" value="ECO:0007669"/>
    <property type="project" value="InterPro"/>
</dbReference>
<dbReference type="EMBL" id="NBSK02000004">
    <property type="protein sequence ID" value="KAJ0211434.1"/>
    <property type="molecule type" value="Genomic_DNA"/>
</dbReference>
<dbReference type="PANTHER" id="PTHR31541">
    <property type="entry name" value="B3 DOMAIN PLANT PROTEIN-RELATED"/>
    <property type="match status" value="1"/>
</dbReference>
<comment type="caution">
    <text evidence="7">The sequence shown here is derived from an EMBL/GenBank/DDBJ whole genome shotgun (WGS) entry which is preliminary data.</text>
</comment>
<protein>
    <recommendedName>
        <fullName evidence="6">NAF domain-containing protein</fullName>
    </recommendedName>
</protein>
<comment type="subcellular location">
    <subcellularLocation>
        <location evidence="1">Nucleus</location>
    </subcellularLocation>
</comment>
<dbReference type="SUPFAM" id="SSF56112">
    <property type="entry name" value="Protein kinase-like (PK-like)"/>
    <property type="match status" value="1"/>
</dbReference>
<dbReference type="InterPro" id="IPR005508">
    <property type="entry name" value="At2g31720-like"/>
</dbReference>
<dbReference type="InterPro" id="IPR004041">
    <property type="entry name" value="NAF_dom"/>
</dbReference>
<keyword evidence="5" id="KW-0539">Nucleus</keyword>
<dbReference type="InterPro" id="IPR015300">
    <property type="entry name" value="DNA-bd_pseudobarrel_sf"/>
</dbReference>
<dbReference type="InterPro" id="IPR011009">
    <property type="entry name" value="Kinase-like_dom_sf"/>
</dbReference>
<dbReference type="GO" id="GO:0003677">
    <property type="term" value="F:DNA binding"/>
    <property type="evidence" value="ECO:0007669"/>
    <property type="project" value="UniProtKB-KW"/>
</dbReference>
<name>A0A9R1XG83_LACSA</name>
<organism evidence="7 8">
    <name type="scientific">Lactuca sativa</name>
    <name type="common">Garden lettuce</name>
    <dbReference type="NCBI Taxonomy" id="4236"/>
    <lineage>
        <taxon>Eukaryota</taxon>
        <taxon>Viridiplantae</taxon>
        <taxon>Streptophyta</taxon>
        <taxon>Embryophyta</taxon>
        <taxon>Tracheophyta</taxon>
        <taxon>Spermatophyta</taxon>
        <taxon>Magnoliopsida</taxon>
        <taxon>eudicotyledons</taxon>
        <taxon>Gunneridae</taxon>
        <taxon>Pentapetalae</taxon>
        <taxon>asterids</taxon>
        <taxon>campanulids</taxon>
        <taxon>Asterales</taxon>
        <taxon>Asteraceae</taxon>
        <taxon>Cichorioideae</taxon>
        <taxon>Cichorieae</taxon>
        <taxon>Lactucinae</taxon>
        <taxon>Lactuca</taxon>
    </lineage>
</organism>
<evidence type="ECO:0000256" key="4">
    <source>
        <dbReference type="ARBA" id="ARBA00023163"/>
    </source>
</evidence>
<feature type="domain" description="NAF" evidence="6">
    <location>
        <begin position="122"/>
        <end position="146"/>
    </location>
</feature>
<evidence type="ECO:0000256" key="1">
    <source>
        <dbReference type="ARBA" id="ARBA00004123"/>
    </source>
</evidence>
<evidence type="ECO:0000256" key="3">
    <source>
        <dbReference type="ARBA" id="ARBA00023125"/>
    </source>
</evidence>
<keyword evidence="8" id="KW-1185">Reference proteome</keyword>
<evidence type="ECO:0000313" key="8">
    <source>
        <dbReference type="Proteomes" id="UP000235145"/>
    </source>
</evidence>
<dbReference type="PROSITE" id="PS50816">
    <property type="entry name" value="NAF"/>
    <property type="match status" value="1"/>
</dbReference>
<dbReference type="InterPro" id="IPR018451">
    <property type="entry name" value="NAF/FISL_domain"/>
</dbReference>
<evidence type="ECO:0000256" key="5">
    <source>
        <dbReference type="ARBA" id="ARBA00023242"/>
    </source>
</evidence>
<keyword evidence="2" id="KW-0805">Transcription regulation</keyword>
<evidence type="ECO:0000259" key="6">
    <source>
        <dbReference type="PROSITE" id="PS50816"/>
    </source>
</evidence>
<proteinExistence type="predicted"/>
<keyword evidence="4" id="KW-0804">Transcription</keyword>